<sequence length="46" mass="5591">FKAYLRTKLEQGKHYNLAIIHLAKKLIRTLFYLLKNRLLFDEQKVT</sequence>
<feature type="non-terminal residue" evidence="1">
    <location>
        <position position="1"/>
    </location>
</feature>
<dbReference type="EMBL" id="SJLL01000338">
    <property type="protein sequence ID" value="TYK94121.1"/>
    <property type="molecule type" value="Genomic_DNA"/>
</dbReference>
<name>A0A5S4TBY2_STRPY</name>
<accession>A0A5S4TBY2</accession>
<reference evidence="1 2" key="1">
    <citation type="submission" date="2019-02" db="EMBL/GenBank/DDBJ databases">
        <title>Novel genomic isolates of S. pyogenes and S. dysgalactiae subsp. equisimilis associated to necrotising fasciitis (NSTI).</title>
        <authorList>
            <person name="Barrantes I."/>
        </authorList>
    </citation>
    <scope>NUCLEOTIDE SEQUENCE [LARGE SCALE GENOMIC DNA]</scope>
    <source>
        <strain evidence="1 2">SPY2028</strain>
    </source>
</reference>
<organism evidence="1 2">
    <name type="scientific">Streptococcus pyogenes</name>
    <dbReference type="NCBI Taxonomy" id="1314"/>
    <lineage>
        <taxon>Bacteria</taxon>
        <taxon>Bacillati</taxon>
        <taxon>Bacillota</taxon>
        <taxon>Bacilli</taxon>
        <taxon>Lactobacillales</taxon>
        <taxon>Streptococcaceae</taxon>
        <taxon>Streptococcus</taxon>
    </lineage>
</organism>
<dbReference type="AlphaFoldDB" id="A0A5S4TBY2"/>
<gene>
    <name evidence="1" type="ORF">E0F66_11640</name>
</gene>
<proteinExistence type="predicted"/>
<evidence type="ECO:0000313" key="1">
    <source>
        <dbReference type="EMBL" id="TYK94121.1"/>
    </source>
</evidence>
<protein>
    <submittedName>
        <fullName evidence="1">IS110 family transposase</fullName>
    </submittedName>
</protein>
<comment type="caution">
    <text evidence="1">The sequence shown here is derived from an EMBL/GenBank/DDBJ whole genome shotgun (WGS) entry which is preliminary data.</text>
</comment>
<dbReference type="Proteomes" id="UP000324058">
    <property type="component" value="Unassembled WGS sequence"/>
</dbReference>
<evidence type="ECO:0000313" key="2">
    <source>
        <dbReference type="Proteomes" id="UP000324058"/>
    </source>
</evidence>